<keyword evidence="3" id="KW-1185">Reference proteome</keyword>
<feature type="region of interest" description="Disordered" evidence="1">
    <location>
        <begin position="118"/>
        <end position="139"/>
    </location>
</feature>
<sequence length="296" mass="32813">MGSNSYDTRERWKAGGLLRNFLDGAALPARPPGDTCVRVRNDADSFLRNERVFHISHPNPATRTGRAVEETAMDVISSLSYGSQRLIVDYVISDMLVASSSDEFKVISIISHEDAQRSGDSARAGRGRRFHRGPRARVARPSEQGERIFALLYVLESGDGSVAKNVTSESVGVGIVIAGGSASDFMKSNRVKRCRRTADGGRQQPPRRAGPPRGARYVVIKQYRKDRKPRSRERLREGLAARRRSSSKSRRCSCRNYDPLDSRLIAARYVLSEFRKTRRASTPPPPPSTSAAHSCI</sequence>
<feature type="region of interest" description="Disordered" evidence="1">
    <location>
        <begin position="194"/>
        <end position="253"/>
    </location>
</feature>
<protein>
    <submittedName>
        <fullName evidence="2">Uncharacterized protein</fullName>
    </submittedName>
</protein>
<feature type="compositionally biased region" description="Basic residues" evidence="1">
    <location>
        <begin position="222"/>
        <end position="231"/>
    </location>
</feature>
<comment type="caution">
    <text evidence="2">The sequence shown here is derived from an EMBL/GenBank/DDBJ whole genome shotgun (WGS) entry which is preliminary data.</text>
</comment>
<dbReference type="EMBL" id="BGZK01001565">
    <property type="protein sequence ID" value="GBP82455.1"/>
    <property type="molecule type" value="Genomic_DNA"/>
</dbReference>
<gene>
    <name evidence="2" type="ORF">EVAR_60184_1</name>
</gene>
<reference evidence="2 3" key="1">
    <citation type="journal article" date="2019" name="Commun. Biol.">
        <title>The bagworm genome reveals a unique fibroin gene that provides high tensile strength.</title>
        <authorList>
            <person name="Kono N."/>
            <person name="Nakamura H."/>
            <person name="Ohtoshi R."/>
            <person name="Tomita M."/>
            <person name="Numata K."/>
            <person name="Arakawa K."/>
        </authorList>
    </citation>
    <scope>NUCLEOTIDE SEQUENCE [LARGE SCALE GENOMIC DNA]</scope>
</reference>
<name>A0A4C1Z773_EUMVA</name>
<accession>A0A4C1Z773</accession>
<feature type="compositionally biased region" description="Low complexity" evidence="1">
    <location>
        <begin position="200"/>
        <end position="216"/>
    </location>
</feature>
<proteinExistence type="predicted"/>
<evidence type="ECO:0000256" key="1">
    <source>
        <dbReference type="SAM" id="MobiDB-lite"/>
    </source>
</evidence>
<feature type="compositionally biased region" description="Basic residues" evidence="1">
    <location>
        <begin position="241"/>
        <end position="253"/>
    </location>
</feature>
<evidence type="ECO:0000313" key="3">
    <source>
        <dbReference type="Proteomes" id="UP000299102"/>
    </source>
</evidence>
<feature type="region of interest" description="Disordered" evidence="1">
    <location>
        <begin position="275"/>
        <end position="296"/>
    </location>
</feature>
<dbReference type="AlphaFoldDB" id="A0A4C1Z773"/>
<evidence type="ECO:0000313" key="2">
    <source>
        <dbReference type="EMBL" id="GBP82455.1"/>
    </source>
</evidence>
<feature type="compositionally biased region" description="Basic residues" evidence="1">
    <location>
        <begin position="125"/>
        <end position="138"/>
    </location>
</feature>
<organism evidence="2 3">
    <name type="scientific">Eumeta variegata</name>
    <name type="common">Bagworm moth</name>
    <name type="synonym">Eumeta japonica</name>
    <dbReference type="NCBI Taxonomy" id="151549"/>
    <lineage>
        <taxon>Eukaryota</taxon>
        <taxon>Metazoa</taxon>
        <taxon>Ecdysozoa</taxon>
        <taxon>Arthropoda</taxon>
        <taxon>Hexapoda</taxon>
        <taxon>Insecta</taxon>
        <taxon>Pterygota</taxon>
        <taxon>Neoptera</taxon>
        <taxon>Endopterygota</taxon>
        <taxon>Lepidoptera</taxon>
        <taxon>Glossata</taxon>
        <taxon>Ditrysia</taxon>
        <taxon>Tineoidea</taxon>
        <taxon>Psychidae</taxon>
        <taxon>Oiketicinae</taxon>
        <taxon>Eumeta</taxon>
    </lineage>
</organism>
<dbReference type="Proteomes" id="UP000299102">
    <property type="component" value="Unassembled WGS sequence"/>
</dbReference>